<dbReference type="Proteomes" id="UP000186102">
    <property type="component" value="Unassembled WGS sequence"/>
</dbReference>
<name>A0A1Q8QIE5_9FIRM</name>
<feature type="domain" description="SHOCT" evidence="1">
    <location>
        <begin position="35"/>
        <end position="61"/>
    </location>
</feature>
<proteinExistence type="predicted"/>
<accession>A0A1Q8QIE5</accession>
<dbReference type="InterPro" id="IPR018649">
    <property type="entry name" value="SHOCT"/>
</dbReference>
<protein>
    <recommendedName>
        <fullName evidence="1">SHOCT domain-containing protein</fullName>
    </recommendedName>
</protein>
<comment type="caution">
    <text evidence="2">The sequence shown here is derived from an EMBL/GenBank/DDBJ whole genome shotgun (WGS) entry which is preliminary data.</text>
</comment>
<sequence length="73" mass="8377">MMFGLIILVFVAYYMFNSSNAGGSCCTNHQSQVHDPMDILNDRYARGEINREEYLERKQELSGQKQTISIKKG</sequence>
<gene>
    <name evidence="2" type="ORF">DSOL_4714</name>
</gene>
<evidence type="ECO:0000313" key="2">
    <source>
        <dbReference type="EMBL" id="OLN27048.1"/>
    </source>
</evidence>
<dbReference type="OrthoDB" id="5461404at2"/>
<dbReference type="Pfam" id="PF09851">
    <property type="entry name" value="SHOCT"/>
    <property type="match status" value="1"/>
</dbReference>
<organism evidence="2 3">
    <name type="scientific">Desulfosporosinus metallidurans</name>
    <dbReference type="NCBI Taxonomy" id="1888891"/>
    <lineage>
        <taxon>Bacteria</taxon>
        <taxon>Bacillati</taxon>
        <taxon>Bacillota</taxon>
        <taxon>Clostridia</taxon>
        <taxon>Eubacteriales</taxon>
        <taxon>Desulfitobacteriaceae</taxon>
        <taxon>Desulfosporosinus</taxon>
    </lineage>
</organism>
<dbReference type="AlphaFoldDB" id="A0A1Q8QIE5"/>
<reference evidence="2 3" key="1">
    <citation type="submission" date="2016-09" db="EMBL/GenBank/DDBJ databases">
        <title>Complete genome of Desulfosporosinus sp. OL.</title>
        <authorList>
            <person name="Mardanov A."/>
            <person name="Beletsky A."/>
            <person name="Panova A."/>
            <person name="Karnachuk O."/>
            <person name="Ravin N."/>
        </authorList>
    </citation>
    <scope>NUCLEOTIDE SEQUENCE [LARGE SCALE GENOMIC DNA]</scope>
    <source>
        <strain evidence="2 3">OL</strain>
    </source>
</reference>
<dbReference type="STRING" id="1888891.DSOL_4714"/>
<evidence type="ECO:0000313" key="3">
    <source>
        <dbReference type="Proteomes" id="UP000186102"/>
    </source>
</evidence>
<evidence type="ECO:0000259" key="1">
    <source>
        <dbReference type="Pfam" id="PF09851"/>
    </source>
</evidence>
<dbReference type="RefSeq" id="WP_075367008.1">
    <property type="nucleotide sequence ID" value="NZ_MLBF01000064.1"/>
</dbReference>
<keyword evidence="3" id="KW-1185">Reference proteome</keyword>
<dbReference type="EMBL" id="MLBF01000064">
    <property type="protein sequence ID" value="OLN27048.1"/>
    <property type="molecule type" value="Genomic_DNA"/>
</dbReference>